<organism evidence="9 10">
    <name type="scientific">Fragilariopsis cylindrus CCMP1102</name>
    <dbReference type="NCBI Taxonomy" id="635003"/>
    <lineage>
        <taxon>Eukaryota</taxon>
        <taxon>Sar</taxon>
        <taxon>Stramenopiles</taxon>
        <taxon>Ochrophyta</taxon>
        <taxon>Bacillariophyta</taxon>
        <taxon>Bacillariophyceae</taxon>
        <taxon>Bacillariophycidae</taxon>
        <taxon>Bacillariales</taxon>
        <taxon>Bacillariaceae</taxon>
        <taxon>Fragilariopsis</taxon>
    </lineage>
</organism>
<dbReference type="Proteomes" id="UP000095751">
    <property type="component" value="Unassembled WGS sequence"/>
</dbReference>
<name>A0A1E7ESW5_9STRA</name>
<feature type="compositionally biased region" description="Polar residues" evidence="7">
    <location>
        <begin position="381"/>
        <end position="393"/>
    </location>
</feature>
<dbReference type="GO" id="GO:0008270">
    <property type="term" value="F:zinc ion binding"/>
    <property type="evidence" value="ECO:0007669"/>
    <property type="project" value="InterPro"/>
</dbReference>
<keyword evidence="10" id="KW-1185">Reference proteome</keyword>
<dbReference type="AlphaFoldDB" id="A0A1E7ESW5"/>
<dbReference type="EMBL" id="KV784378">
    <property type="protein sequence ID" value="OEU09051.1"/>
    <property type="molecule type" value="Genomic_DNA"/>
</dbReference>
<dbReference type="OrthoDB" id="42796at2759"/>
<evidence type="ECO:0000313" key="10">
    <source>
        <dbReference type="Proteomes" id="UP000095751"/>
    </source>
</evidence>
<accession>A0A1E7ESW5</accession>
<evidence type="ECO:0000256" key="2">
    <source>
        <dbReference type="ARBA" id="ARBA00012925"/>
    </source>
</evidence>
<reference evidence="9 10" key="1">
    <citation type="submission" date="2016-09" db="EMBL/GenBank/DDBJ databases">
        <title>Extensive genetic diversity and differential bi-allelic expression allows diatom success in the polar Southern Ocean.</title>
        <authorList>
            <consortium name="DOE Joint Genome Institute"/>
            <person name="Mock T."/>
            <person name="Otillar R.P."/>
            <person name="Strauss J."/>
            <person name="Dupont C."/>
            <person name="Frickenhaus S."/>
            <person name="Maumus F."/>
            <person name="Mcmullan M."/>
            <person name="Sanges R."/>
            <person name="Schmutz J."/>
            <person name="Toseland A."/>
            <person name="Valas R."/>
            <person name="Veluchamy A."/>
            <person name="Ward B.J."/>
            <person name="Allen A."/>
            <person name="Barry K."/>
            <person name="Falciatore A."/>
            <person name="Ferrante M."/>
            <person name="Fortunato A.E."/>
            <person name="Gloeckner G."/>
            <person name="Gruber A."/>
            <person name="Hipkin R."/>
            <person name="Janech M."/>
            <person name="Kroth P."/>
            <person name="Leese F."/>
            <person name="Lindquist E."/>
            <person name="Lyon B.R."/>
            <person name="Martin J."/>
            <person name="Mayer C."/>
            <person name="Parker M."/>
            <person name="Quesneville H."/>
            <person name="Raymond J."/>
            <person name="Uhlig C."/>
            <person name="Valentin K.U."/>
            <person name="Worden A.Z."/>
            <person name="Armbrust E.V."/>
            <person name="Bowler C."/>
            <person name="Green B."/>
            <person name="Moulton V."/>
            <person name="Van Oosterhout C."/>
            <person name="Grigoriev I."/>
        </authorList>
    </citation>
    <scope>NUCLEOTIDE SEQUENCE [LARGE SCALE GENOMIC DNA]</scope>
    <source>
        <strain evidence="9 10">CCMP1102</strain>
    </source>
</reference>
<keyword evidence="4" id="KW-0862">Zinc</keyword>
<evidence type="ECO:0000259" key="8">
    <source>
        <dbReference type="Pfam" id="PF00194"/>
    </source>
</evidence>
<feature type="compositionally biased region" description="Low complexity" evidence="7">
    <location>
        <begin position="473"/>
        <end position="488"/>
    </location>
</feature>
<dbReference type="Gene3D" id="3.10.200.10">
    <property type="entry name" value="Alpha carbonic anhydrase"/>
    <property type="match status" value="2"/>
</dbReference>
<evidence type="ECO:0000256" key="6">
    <source>
        <dbReference type="ARBA" id="ARBA00048348"/>
    </source>
</evidence>
<dbReference type="InterPro" id="IPR023561">
    <property type="entry name" value="Carbonic_anhydrase_a-class"/>
</dbReference>
<evidence type="ECO:0000256" key="7">
    <source>
        <dbReference type="SAM" id="MobiDB-lite"/>
    </source>
</evidence>
<feature type="region of interest" description="Disordered" evidence="7">
    <location>
        <begin position="602"/>
        <end position="651"/>
    </location>
</feature>
<dbReference type="PANTHER" id="PTHR18952:SF265">
    <property type="entry name" value="CARBONIC ANHYDRASE"/>
    <property type="match status" value="1"/>
</dbReference>
<dbReference type="KEGG" id="fcy:FRACYDRAFT_264424"/>
<comment type="catalytic activity">
    <reaction evidence="6">
        <text>hydrogencarbonate + H(+) = CO2 + H2O</text>
        <dbReference type="Rhea" id="RHEA:10748"/>
        <dbReference type="ChEBI" id="CHEBI:15377"/>
        <dbReference type="ChEBI" id="CHEBI:15378"/>
        <dbReference type="ChEBI" id="CHEBI:16526"/>
        <dbReference type="ChEBI" id="CHEBI:17544"/>
        <dbReference type="EC" id="4.2.1.1"/>
    </reaction>
</comment>
<comment type="similarity">
    <text evidence="1">Belongs to the alpha-carbonic anhydrase family.</text>
</comment>
<dbReference type="SUPFAM" id="SSF51069">
    <property type="entry name" value="Carbonic anhydrase"/>
    <property type="match status" value="1"/>
</dbReference>
<gene>
    <name evidence="9" type="primary">ACA3</name>
    <name evidence="9" type="ORF">FRACYDRAFT_264424</name>
</gene>
<protein>
    <recommendedName>
        <fullName evidence="2">carbonic anhydrase</fullName>
        <ecNumber evidence="2">4.2.1.1</ecNumber>
    </recommendedName>
</protein>
<evidence type="ECO:0000256" key="3">
    <source>
        <dbReference type="ARBA" id="ARBA00022723"/>
    </source>
</evidence>
<proteinExistence type="inferred from homology"/>
<dbReference type="PANTHER" id="PTHR18952">
    <property type="entry name" value="CARBONIC ANHYDRASE"/>
    <property type="match status" value="1"/>
</dbReference>
<dbReference type="InterPro" id="IPR001148">
    <property type="entry name" value="CA_dom"/>
</dbReference>
<keyword evidence="5" id="KW-0456">Lyase</keyword>
<evidence type="ECO:0000313" key="9">
    <source>
        <dbReference type="EMBL" id="OEU09051.1"/>
    </source>
</evidence>
<keyword evidence="3" id="KW-0479">Metal-binding</keyword>
<evidence type="ECO:0000256" key="4">
    <source>
        <dbReference type="ARBA" id="ARBA00022833"/>
    </source>
</evidence>
<dbReference type="GO" id="GO:0004089">
    <property type="term" value="F:carbonate dehydratase activity"/>
    <property type="evidence" value="ECO:0007669"/>
    <property type="project" value="UniProtKB-EC"/>
</dbReference>
<sequence>MQYSNNNSRNMRISSQALFLIAAISGRVRADLFNYDKTKGDNYGPSDWNKVDCNGLDDCPGWPDKHLSSIGWELEDNQCVSCPETGNSCPAQHRMSPINLVRDRAIEDNPNWKDCPDWHWMNFEDGTCAWDDMEDSFEISRHALQIHTPMRSNGDINCANSEGERLYPRLDYSKGFPDWWHLDRTDVKVPSEHTQHGKRYAAEISLAHFYELDHWKNQIGYVTLFMQDYPNEKPWHYLDKLICKWRREEEKQREKCGLPPAPVYKMCELYRGQERTRDDMEFFEEENTPESPISKESQLVRPSPIPIDDFGGNPDAKRFPLQLCQGDCDFTEDCATGLICHRREAKEAAPGCIGGEDSDSSSDFCVFDPFGPGYNPVTDAPTLSPTKTNSPTITPLPPKPVVDLGGTPPIAAFPLQRCQGDCDLDNDCAEGLICFQRGSSEAVPGCIGGEANMMMTDYCILDPRGDGYTDLDTPSPTGTATPAPSKAPVTAPTGTPTRSPVATLPPTKVPVNNDPRPVGTPKEIWNRGWEPNFLLDECEGDCDDNSDCLPGLICFNRETASVPVPGCSGGDEDSSLTDYCVYPPLDPNDEIDVVIGRLDTESPSIAAVPRPTDAPSKPPSRSPRDRKTSPPTKSTPKFDDEPVRLNPLSWSPPRAQLPLDLCQGDCDVDDDCGPGLVCFQRFKPNTQVPGCIGGDDDSSLMDYCVISARKNIPPPPPLVVPVTTISPVAAPVLAPVSAPIPAVPATFVPVPESQLVSRTDTPPLIDCSAYSDSVSFQRFCDNDHQDMCCKSPRSDSNYCHENYGIFGDDIYSACHHCCQQERGEAHEVGPPNEAKPGLEPYTECAALDNSARLCKAEGCCDPEYADTQYCRAQMAQHPGDFERICWSCCHPSKVFPLDNRLLLEVSDKNIDGPASTTATAMTKDEMRLWHKNNPRGVGPKDVVFNHTSMHRELIVREENFVEKGLKDEDAYFKEIHGAYQRRELQTPVKENYEDVFWWPYEWLLKVGTEYYYRYEGSMTVPPCYTVNHWRVMKDPIRVAKHQITELERLLAWRMNGKCESDTAGKARKDNPDAVDVNRPVQDLAKGHRMVFCECQDWPSKFPQEREWCEKWQQREPELRLFENPYNWNQLGF</sequence>
<feature type="region of interest" description="Disordered" evidence="7">
    <location>
        <begin position="376"/>
        <end position="396"/>
    </location>
</feature>
<dbReference type="EC" id="4.2.1.1" evidence="2"/>
<evidence type="ECO:0000256" key="1">
    <source>
        <dbReference type="ARBA" id="ARBA00010718"/>
    </source>
</evidence>
<feature type="region of interest" description="Disordered" evidence="7">
    <location>
        <begin position="469"/>
        <end position="524"/>
    </location>
</feature>
<feature type="domain" description="Alpha-carbonic anhydrase" evidence="8">
    <location>
        <begin position="999"/>
        <end position="1084"/>
    </location>
</feature>
<evidence type="ECO:0000256" key="5">
    <source>
        <dbReference type="ARBA" id="ARBA00023239"/>
    </source>
</evidence>
<dbReference type="Pfam" id="PF00194">
    <property type="entry name" value="Carb_anhydrase"/>
    <property type="match status" value="1"/>
</dbReference>
<dbReference type="InterPro" id="IPR036398">
    <property type="entry name" value="CA_dom_sf"/>
</dbReference>
<dbReference type="InParanoid" id="A0A1E7ESW5"/>